<evidence type="ECO:0000256" key="4">
    <source>
        <dbReference type="ARBA" id="ARBA00022989"/>
    </source>
</evidence>
<protein>
    <submittedName>
        <fullName evidence="12">Formate/nitrite transporter</fullName>
    </submittedName>
</protein>
<dbReference type="OrthoDB" id="4829at2759"/>
<evidence type="ECO:0000313" key="12">
    <source>
        <dbReference type="EMBL" id="KAG5188732.1"/>
    </source>
</evidence>
<dbReference type="Pfam" id="PF01226">
    <property type="entry name" value="Form_Nir_trans"/>
    <property type="match status" value="1"/>
</dbReference>
<keyword evidence="4 11" id="KW-1133">Transmembrane helix</keyword>
<keyword evidence="5 11" id="KW-0472">Membrane</keyword>
<comment type="similarity">
    <text evidence="10">Belongs to the FNT transporter (TC 1.A.16) family.</text>
</comment>
<evidence type="ECO:0000256" key="11">
    <source>
        <dbReference type="SAM" id="Phobius"/>
    </source>
</evidence>
<dbReference type="InterPro" id="IPR023271">
    <property type="entry name" value="Aquaporin-like"/>
</dbReference>
<evidence type="ECO:0000256" key="2">
    <source>
        <dbReference type="ARBA" id="ARBA00011255"/>
    </source>
</evidence>
<dbReference type="PROSITE" id="PS01005">
    <property type="entry name" value="FORMATE_NITRITE_TP_1"/>
    <property type="match status" value="1"/>
</dbReference>
<keyword evidence="3 11" id="KW-0812">Transmembrane</keyword>
<proteinExistence type="inferred from homology"/>
<evidence type="ECO:0000256" key="3">
    <source>
        <dbReference type="ARBA" id="ARBA00022692"/>
    </source>
</evidence>
<evidence type="ECO:0000256" key="7">
    <source>
        <dbReference type="ARBA" id="ARBA00047693"/>
    </source>
</evidence>
<feature type="transmembrane region" description="Helical" evidence="11">
    <location>
        <begin position="177"/>
        <end position="199"/>
    </location>
</feature>
<comment type="subcellular location">
    <subcellularLocation>
        <location evidence="1">Cell membrane</location>
        <topology evidence="1">Multi-pass membrane protein</topology>
    </subcellularLocation>
</comment>
<comment type="catalytic activity">
    <reaction evidence="6">
        <text>(S)-lactate(in) + H(+)(in) = (S)-lactate(out) + H(+)(out)</text>
        <dbReference type="Rhea" id="RHEA:29415"/>
        <dbReference type="ChEBI" id="CHEBI:15378"/>
        <dbReference type="ChEBI" id="CHEBI:16651"/>
    </reaction>
</comment>
<dbReference type="PANTHER" id="PTHR30520">
    <property type="entry name" value="FORMATE TRANSPORTER-RELATED"/>
    <property type="match status" value="1"/>
</dbReference>
<evidence type="ECO:0000256" key="6">
    <source>
        <dbReference type="ARBA" id="ARBA00034245"/>
    </source>
</evidence>
<comment type="catalytic activity">
    <reaction evidence="8">
        <text>formate(in) + H(+)(in) = formate(out) + H(+)(out)</text>
        <dbReference type="Rhea" id="RHEA:80887"/>
        <dbReference type="ChEBI" id="CHEBI:15378"/>
        <dbReference type="ChEBI" id="CHEBI:15740"/>
    </reaction>
</comment>
<keyword evidence="13" id="KW-1185">Reference proteome</keyword>
<accession>A0A835Z6S8</accession>
<dbReference type="AlphaFoldDB" id="A0A835Z6S8"/>
<evidence type="ECO:0000256" key="1">
    <source>
        <dbReference type="ARBA" id="ARBA00004651"/>
    </source>
</evidence>
<feature type="transmembrane region" description="Helical" evidence="11">
    <location>
        <begin position="16"/>
        <end position="39"/>
    </location>
</feature>
<dbReference type="Gene3D" id="1.20.1080.10">
    <property type="entry name" value="Glycerol uptake facilitator protein"/>
    <property type="match status" value="1"/>
</dbReference>
<dbReference type="EMBL" id="JAFCMP010000065">
    <property type="protein sequence ID" value="KAG5188732.1"/>
    <property type="molecule type" value="Genomic_DNA"/>
</dbReference>
<dbReference type="PANTHER" id="PTHR30520:SF6">
    <property type="entry name" value="FORMATE_NITRATE FAMILY TRANSPORTER (EUROFUNG)"/>
    <property type="match status" value="1"/>
</dbReference>
<feature type="transmembrane region" description="Helical" evidence="11">
    <location>
        <begin position="59"/>
        <end position="88"/>
    </location>
</feature>
<dbReference type="Proteomes" id="UP000664859">
    <property type="component" value="Unassembled WGS sequence"/>
</dbReference>
<feature type="transmembrane region" description="Helical" evidence="11">
    <location>
        <begin position="100"/>
        <end position="121"/>
    </location>
</feature>
<dbReference type="InterPro" id="IPR000292">
    <property type="entry name" value="For/NO2_transpt"/>
</dbReference>
<evidence type="ECO:0000256" key="10">
    <source>
        <dbReference type="ARBA" id="ARBA00049660"/>
    </source>
</evidence>
<organism evidence="12 13">
    <name type="scientific">Tribonema minus</name>
    <dbReference type="NCBI Taxonomy" id="303371"/>
    <lineage>
        <taxon>Eukaryota</taxon>
        <taxon>Sar</taxon>
        <taxon>Stramenopiles</taxon>
        <taxon>Ochrophyta</taxon>
        <taxon>PX clade</taxon>
        <taxon>Xanthophyceae</taxon>
        <taxon>Tribonematales</taxon>
        <taxon>Tribonemataceae</taxon>
        <taxon>Tribonema</taxon>
    </lineage>
</organism>
<feature type="transmembrane region" description="Helical" evidence="11">
    <location>
        <begin position="219"/>
        <end position="242"/>
    </location>
</feature>
<comment type="catalytic activity">
    <reaction evidence="9">
        <text>acetate(out) + H(+)(out) = acetate(in) + H(+)(in)</text>
        <dbReference type="Rhea" id="RHEA:71803"/>
        <dbReference type="ChEBI" id="CHEBI:15378"/>
        <dbReference type="ChEBI" id="CHEBI:30089"/>
    </reaction>
</comment>
<reference evidence="12" key="1">
    <citation type="submission" date="2021-02" db="EMBL/GenBank/DDBJ databases">
        <title>First Annotated Genome of the Yellow-green Alga Tribonema minus.</title>
        <authorList>
            <person name="Mahan K.M."/>
        </authorList>
    </citation>
    <scope>NUCLEOTIDE SEQUENCE</scope>
    <source>
        <strain evidence="12">UTEX B ZZ1240</strain>
    </source>
</reference>
<name>A0A835Z6S8_9STRA</name>
<dbReference type="GO" id="GO:0015499">
    <property type="term" value="F:formate transmembrane transporter activity"/>
    <property type="evidence" value="ECO:0007669"/>
    <property type="project" value="TreeGrafter"/>
</dbReference>
<dbReference type="GO" id="GO:0005886">
    <property type="term" value="C:plasma membrane"/>
    <property type="evidence" value="ECO:0007669"/>
    <property type="project" value="UniProtKB-SubCell"/>
</dbReference>
<evidence type="ECO:0000256" key="5">
    <source>
        <dbReference type="ARBA" id="ARBA00023136"/>
    </source>
</evidence>
<evidence type="ECO:0000256" key="9">
    <source>
        <dbReference type="ARBA" id="ARBA00049088"/>
    </source>
</evidence>
<comment type="subunit">
    <text evidence="2">Homopentamer.</text>
</comment>
<sequence length="254" mass="26743">MGQRKAKLVTNEPKKTLILGVLAGAYISVGALLALTIGANCPGLVGSNQGLQRLIYGAIGLPFGLFFTLVCGGELFTGNTAAMMAAVLEKRATVKQLAKNWVVSFSANLVASLAMAWLVFHSGVVFNPAAAVGMAVYKTKLSFGAAFIRGMLCNWLVCMAVWMASGCTSATDKFVSIWLPITAFTAIGFEHSVANMFLIPLGIMHGAPVSMATFFIKNLLPVTLGNILGGALGISGAYSMVYGDLDKEAESRYI</sequence>
<gene>
    <name evidence="12" type="ORF">JKP88DRAFT_271679</name>
</gene>
<comment type="caution">
    <text evidence="12">The sequence shown here is derived from an EMBL/GenBank/DDBJ whole genome shotgun (WGS) entry which is preliminary data.</text>
</comment>
<comment type="catalytic activity">
    <reaction evidence="7">
        <text>pyruvate(out) + H(+)(out) = pyruvate(in) + H(+)(in)</text>
        <dbReference type="Rhea" id="RHEA:64720"/>
        <dbReference type="ChEBI" id="CHEBI:15361"/>
        <dbReference type="ChEBI" id="CHEBI:15378"/>
    </reaction>
</comment>
<evidence type="ECO:0000256" key="8">
    <source>
        <dbReference type="ARBA" id="ARBA00049016"/>
    </source>
</evidence>
<dbReference type="InterPro" id="IPR024002">
    <property type="entry name" value="For/NO2_transpt_CS"/>
</dbReference>
<evidence type="ECO:0000313" key="13">
    <source>
        <dbReference type="Proteomes" id="UP000664859"/>
    </source>
</evidence>
<feature type="transmembrane region" description="Helical" evidence="11">
    <location>
        <begin position="141"/>
        <end position="165"/>
    </location>
</feature>